<evidence type="ECO:0000313" key="2">
    <source>
        <dbReference type="EMBL" id="TNN47080.1"/>
    </source>
</evidence>
<dbReference type="Proteomes" id="UP000314294">
    <property type="component" value="Unassembled WGS sequence"/>
</dbReference>
<reference evidence="2 3" key="1">
    <citation type="submission" date="2019-03" db="EMBL/GenBank/DDBJ databases">
        <title>First draft genome of Liparis tanakae, snailfish: a comprehensive survey of snailfish specific genes.</title>
        <authorList>
            <person name="Kim W."/>
            <person name="Song I."/>
            <person name="Jeong J.-H."/>
            <person name="Kim D."/>
            <person name="Kim S."/>
            <person name="Ryu S."/>
            <person name="Song J.Y."/>
            <person name="Lee S.K."/>
        </authorList>
    </citation>
    <scope>NUCLEOTIDE SEQUENCE [LARGE SCALE GENOMIC DNA]</scope>
    <source>
        <tissue evidence="2">Muscle</tissue>
    </source>
</reference>
<feature type="compositionally biased region" description="Basic and acidic residues" evidence="1">
    <location>
        <begin position="128"/>
        <end position="140"/>
    </location>
</feature>
<gene>
    <name evidence="2" type="ORF">EYF80_042754</name>
</gene>
<feature type="compositionally biased region" description="Basic and acidic residues" evidence="1">
    <location>
        <begin position="73"/>
        <end position="85"/>
    </location>
</feature>
<dbReference type="AlphaFoldDB" id="A0A4Z2G1P5"/>
<organism evidence="2 3">
    <name type="scientific">Liparis tanakae</name>
    <name type="common">Tanaka's snailfish</name>
    <dbReference type="NCBI Taxonomy" id="230148"/>
    <lineage>
        <taxon>Eukaryota</taxon>
        <taxon>Metazoa</taxon>
        <taxon>Chordata</taxon>
        <taxon>Craniata</taxon>
        <taxon>Vertebrata</taxon>
        <taxon>Euteleostomi</taxon>
        <taxon>Actinopterygii</taxon>
        <taxon>Neopterygii</taxon>
        <taxon>Teleostei</taxon>
        <taxon>Neoteleostei</taxon>
        <taxon>Acanthomorphata</taxon>
        <taxon>Eupercaria</taxon>
        <taxon>Perciformes</taxon>
        <taxon>Cottioidei</taxon>
        <taxon>Cottales</taxon>
        <taxon>Liparidae</taxon>
        <taxon>Liparis</taxon>
    </lineage>
</organism>
<feature type="region of interest" description="Disordered" evidence="1">
    <location>
        <begin position="35"/>
        <end position="158"/>
    </location>
</feature>
<feature type="region of interest" description="Disordered" evidence="1">
    <location>
        <begin position="1"/>
        <end position="20"/>
    </location>
</feature>
<proteinExistence type="predicted"/>
<comment type="caution">
    <text evidence="2">The sequence shown here is derived from an EMBL/GenBank/DDBJ whole genome shotgun (WGS) entry which is preliminary data.</text>
</comment>
<feature type="compositionally biased region" description="Basic and acidic residues" evidence="1">
    <location>
        <begin position="49"/>
        <end position="65"/>
    </location>
</feature>
<feature type="compositionally biased region" description="Polar residues" evidence="1">
    <location>
        <begin position="86"/>
        <end position="98"/>
    </location>
</feature>
<dbReference type="EMBL" id="SRLO01000759">
    <property type="protein sequence ID" value="TNN47080.1"/>
    <property type="molecule type" value="Genomic_DNA"/>
</dbReference>
<feature type="compositionally biased region" description="Polar residues" evidence="1">
    <location>
        <begin position="1"/>
        <end position="15"/>
    </location>
</feature>
<feature type="compositionally biased region" description="Basic and acidic residues" evidence="1">
    <location>
        <begin position="147"/>
        <end position="158"/>
    </location>
</feature>
<sequence>MRNSHMLSTSVTTATCDEPQAGRTAIDSMMMSYTTCSEDNSHQSGRCEAAGRRSRDVSAAPERRPPRGSKGPLHHEEVARGEEAHSTSSVTFTPHTLTPTPAEPRAPSRPSSGARDQEDLQRPGGPLETRRTSRDQEDLQRLGGPLETRRTSRDQEDL</sequence>
<evidence type="ECO:0000256" key="1">
    <source>
        <dbReference type="SAM" id="MobiDB-lite"/>
    </source>
</evidence>
<feature type="compositionally biased region" description="Low complexity" evidence="1">
    <location>
        <begin position="99"/>
        <end position="114"/>
    </location>
</feature>
<evidence type="ECO:0000313" key="3">
    <source>
        <dbReference type="Proteomes" id="UP000314294"/>
    </source>
</evidence>
<accession>A0A4Z2G1P5</accession>
<keyword evidence="3" id="KW-1185">Reference proteome</keyword>
<protein>
    <submittedName>
        <fullName evidence="2">Uncharacterized protein</fullName>
    </submittedName>
</protein>
<feature type="compositionally biased region" description="Polar residues" evidence="1">
    <location>
        <begin position="35"/>
        <end position="44"/>
    </location>
</feature>
<name>A0A4Z2G1P5_9TELE</name>